<dbReference type="GO" id="GO:0050661">
    <property type="term" value="F:NADP binding"/>
    <property type="evidence" value="ECO:0007669"/>
    <property type="project" value="InterPro"/>
</dbReference>
<dbReference type="Gene3D" id="1.10.1040.10">
    <property type="entry name" value="N-(1-d-carboxylethyl)-l-norvaline Dehydrogenase, domain 2"/>
    <property type="match status" value="1"/>
</dbReference>
<dbReference type="InterPro" id="IPR008927">
    <property type="entry name" value="6-PGluconate_DH-like_C_sf"/>
</dbReference>
<reference evidence="7 8" key="1">
    <citation type="journal article" date="2009" name="PLoS ONE">
        <title>Complete genome sequence of the aerobic CO-oxidizing thermophile Thermomicrobium roseum.</title>
        <authorList>
            <person name="Wu D."/>
            <person name="Raymond J."/>
            <person name="Wu M."/>
            <person name="Chatterji S."/>
            <person name="Ren Q."/>
            <person name="Graham J.E."/>
            <person name="Bryant D.A."/>
            <person name="Robb F."/>
            <person name="Colman A."/>
            <person name="Tallon L.J."/>
            <person name="Badger J.H."/>
            <person name="Madupu R."/>
            <person name="Ward N.L."/>
            <person name="Eisen J.A."/>
        </authorList>
    </citation>
    <scope>NUCLEOTIDE SEQUENCE [LARGE SCALE GENOMIC DNA]</scope>
    <source>
        <strain evidence="8">ATCC 27502 / DSM 5159 / P-2</strain>
        <plasmid evidence="7">unnamed</plasmid>
    </source>
</reference>
<dbReference type="KEGG" id="tro:trd_A0460"/>
<organism evidence="7 8">
    <name type="scientific">Thermomicrobium roseum (strain ATCC 27502 / DSM 5159 / P-2)</name>
    <dbReference type="NCBI Taxonomy" id="309801"/>
    <lineage>
        <taxon>Bacteria</taxon>
        <taxon>Pseudomonadati</taxon>
        <taxon>Thermomicrobiota</taxon>
        <taxon>Thermomicrobia</taxon>
        <taxon>Thermomicrobiales</taxon>
        <taxon>Thermomicrobiaceae</taxon>
        <taxon>Thermomicrobium</taxon>
    </lineage>
</organism>
<dbReference type="InterPro" id="IPR006115">
    <property type="entry name" value="6PGDH_NADP-bd"/>
</dbReference>
<dbReference type="InterPro" id="IPR029154">
    <property type="entry name" value="HIBADH-like_NADP-bd"/>
</dbReference>
<protein>
    <submittedName>
        <fullName evidence="7">2-hydroxy-3-oxopropionate reductase</fullName>
        <ecNumber evidence="7">1.1.1.60</ecNumber>
    </submittedName>
</protein>
<dbReference type="EMBL" id="CP001276">
    <property type="protein sequence ID" value="ACM07298.1"/>
    <property type="molecule type" value="Genomic_DNA"/>
</dbReference>
<geneLocation type="plasmid" evidence="8">
    <name>Tros</name>
</geneLocation>
<dbReference type="NCBIfam" id="TIGR01505">
    <property type="entry name" value="tartro_sem_red"/>
    <property type="match status" value="1"/>
</dbReference>
<sequence>MIGDWSDTGTGLLPSAVRCGNWGRVARSGKVETMERIGFIGLGIMGQPMARNLLRAGFPLTVYTRDRRKIEAFVEQGANGANSPREVAERSTVVITMLPDSPEVEEVALGPNGVIEGIQSGSLFIDMSTIDPSVARKLHAAFAERGVEALDAPVSGGQIGAEQGTLSIMVGGSEEAFQRALPVFQAMGKNITHVGGPGAGQVAKACNQVVVALTIQAVAEALLLAEKAGVDPARVRQALLGGFAHSRILEVHGQRILERAFAPGFRARLHRKDLRIAQNLAREQAVPLLATQQVAALFDSMLARGLGEHDHSALALVYRALAGEQGEDS</sequence>
<dbReference type="EC" id="1.1.1.60" evidence="7"/>
<proteinExistence type="inferred from homology"/>
<dbReference type="GO" id="GO:0008679">
    <property type="term" value="F:2-hydroxy-3-oxopropionate reductase activity"/>
    <property type="evidence" value="ECO:0007669"/>
    <property type="project" value="UniProtKB-EC"/>
</dbReference>
<dbReference type="AlphaFoldDB" id="B9L3U6"/>
<dbReference type="PANTHER" id="PTHR43060">
    <property type="entry name" value="3-HYDROXYISOBUTYRATE DEHYDROGENASE-LIKE 1, MITOCHONDRIAL-RELATED"/>
    <property type="match status" value="1"/>
</dbReference>
<evidence type="ECO:0000256" key="2">
    <source>
        <dbReference type="ARBA" id="ARBA00023002"/>
    </source>
</evidence>
<dbReference type="GO" id="GO:0051287">
    <property type="term" value="F:NAD binding"/>
    <property type="evidence" value="ECO:0007669"/>
    <property type="project" value="InterPro"/>
</dbReference>
<dbReference type="InterPro" id="IPR006398">
    <property type="entry name" value="Tartro_sem_red"/>
</dbReference>
<dbReference type="PIRSF" id="PIRSF000103">
    <property type="entry name" value="HIBADH"/>
    <property type="match status" value="1"/>
</dbReference>
<dbReference type="Gene3D" id="3.40.50.720">
    <property type="entry name" value="NAD(P)-binding Rossmann-like Domain"/>
    <property type="match status" value="1"/>
</dbReference>
<evidence type="ECO:0000313" key="7">
    <source>
        <dbReference type="EMBL" id="ACM07298.1"/>
    </source>
</evidence>
<evidence type="ECO:0000256" key="4">
    <source>
        <dbReference type="PIRSR" id="PIRSR000103-1"/>
    </source>
</evidence>
<comment type="similarity">
    <text evidence="1">Belongs to the HIBADH-related family.</text>
</comment>
<name>B9L3U6_THERP</name>
<accession>B9L3U6</accession>
<dbReference type="SUPFAM" id="SSF48179">
    <property type="entry name" value="6-phosphogluconate dehydrogenase C-terminal domain-like"/>
    <property type="match status" value="1"/>
</dbReference>
<dbReference type="Pfam" id="PF14833">
    <property type="entry name" value="NAD_binding_11"/>
    <property type="match status" value="1"/>
</dbReference>
<evidence type="ECO:0000259" key="6">
    <source>
        <dbReference type="Pfam" id="PF14833"/>
    </source>
</evidence>
<dbReference type="eggNOG" id="COG2084">
    <property type="taxonomic scope" value="Bacteria"/>
</dbReference>
<feature type="domain" description="6-phosphogluconate dehydrogenase NADP-binding" evidence="5">
    <location>
        <begin position="36"/>
        <end position="195"/>
    </location>
</feature>
<keyword evidence="7" id="KW-0614">Plasmid</keyword>
<keyword evidence="3" id="KW-0520">NAD</keyword>
<keyword evidence="8" id="KW-1185">Reference proteome</keyword>
<dbReference type="InterPro" id="IPR013328">
    <property type="entry name" value="6PGD_dom2"/>
</dbReference>
<dbReference type="SUPFAM" id="SSF51735">
    <property type="entry name" value="NAD(P)-binding Rossmann-fold domains"/>
    <property type="match status" value="1"/>
</dbReference>
<dbReference type="GO" id="GO:0046487">
    <property type="term" value="P:glyoxylate metabolic process"/>
    <property type="evidence" value="ECO:0007669"/>
    <property type="project" value="InterPro"/>
</dbReference>
<feature type="active site" evidence="4">
    <location>
        <position position="204"/>
    </location>
</feature>
<evidence type="ECO:0000259" key="5">
    <source>
        <dbReference type="Pfam" id="PF03446"/>
    </source>
</evidence>
<dbReference type="PANTHER" id="PTHR43060:SF15">
    <property type="entry name" value="3-HYDROXYISOBUTYRATE DEHYDROGENASE-LIKE 1, MITOCHONDRIAL-RELATED"/>
    <property type="match status" value="1"/>
</dbReference>
<evidence type="ECO:0000313" key="8">
    <source>
        <dbReference type="Proteomes" id="UP000000447"/>
    </source>
</evidence>
<dbReference type="InterPro" id="IPR015815">
    <property type="entry name" value="HIBADH-related"/>
</dbReference>
<dbReference type="GO" id="GO:0046395">
    <property type="term" value="P:carboxylic acid catabolic process"/>
    <property type="evidence" value="ECO:0007669"/>
    <property type="project" value="UniProtKB-ARBA"/>
</dbReference>
<dbReference type="HOGENOM" id="CLU_035117_1_0_0"/>
<keyword evidence="2 7" id="KW-0560">Oxidoreductase</keyword>
<evidence type="ECO:0000256" key="1">
    <source>
        <dbReference type="ARBA" id="ARBA00009080"/>
    </source>
</evidence>
<evidence type="ECO:0000256" key="3">
    <source>
        <dbReference type="ARBA" id="ARBA00023027"/>
    </source>
</evidence>
<dbReference type="PROSITE" id="PS00895">
    <property type="entry name" value="3_HYDROXYISOBUT_DH"/>
    <property type="match status" value="1"/>
</dbReference>
<feature type="domain" description="3-hydroxyisobutyrate dehydrogenase-like NAD-binding" evidence="6">
    <location>
        <begin position="198"/>
        <end position="317"/>
    </location>
</feature>
<gene>
    <name evidence="7" type="ordered locus">trd_A0460</name>
</gene>
<dbReference type="FunFam" id="3.40.50.720:FF:000071">
    <property type="entry name" value="2-hydroxy-3-oxopropionate reductase"/>
    <property type="match status" value="1"/>
</dbReference>
<dbReference type="Proteomes" id="UP000000447">
    <property type="component" value="Plasmid unnamed"/>
</dbReference>
<dbReference type="InterPro" id="IPR002204">
    <property type="entry name" value="3-OH-isobutyrate_DH-rel_CS"/>
</dbReference>
<dbReference type="InterPro" id="IPR036291">
    <property type="entry name" value="NAD(P)-bd_dom_sf"/>
</dbReference>
<dbReference type="Pfam" id="PF03446">
    <property type="entry name" value="NAD_binding_2"/>
    <property type="match status" value="1"/>
</dbReference>